<evidence type="ECO:0000256" key="3">
    <source>
        <dbReference type="ARBA" id="ARBA00022827"/>
    </source>
</evidence>
<name>W9Z631_9EURO</name>
<evidence type="ECO:0000259" key="5">
    <source>
        <dbReference type="PROSITE" id="PS51387"/>
    </source>
</evidence>
<dbReference type="AlphaFoldDB" id="W9Z631"/>
<dbReference type="eggNOG" id="KOG1231">
    <property type="taxonomic scope" value="Eukaryota"/>
</dbReference>
<evidence type="ECO:0000256" key="2">
    <source>
        <dbReference type="ARBA" id="ARBA00022630"/>
    </source>
</evidence>
<keyword evidence="7" id="KW-1185">Reference proteome</keyword>
<dbReference type="InterPro" id="IPR016169">
    <property type="entry name" value="FAD-bd_PCMH_sub2"/>
</dbReference>
<evidence type="ECO:0000313" key="7">
    <source>
        <dbReference type="Proteomes" id="UP000019478"/>
    </source>
</evidence>
<evidence type="ECO:0000313" key="6">
    <source>
        <dbReference type="EMBL" id="EXJ89944.1"/>
    </source>
</evidence>
<keyword evidence="2" id="KW-0285">Flavoprotein</keyword>
<dbReference type="STRING" id="1182542.W9Z631"/>
<dbReference type="PANTHER" id="PTHR42973">
    <property type="entry name" value="BINDING OXIDOREDUCTASE, PUTATIVE (AFU_ORTHOLOGUE AFUA_1G17690)-RELATED"/>
    <property type="match status" value="1"/>
</dbReference>
<keyword evidence="3" id="KW-0274">FAD</keyword>
<dbReference type="Pfam" id="PF01565">
    <property type="entry name" value="FAD_binding_4"/>
    <property type="match status" value="1"/>
</dbReference>
<evidence type="ECO:0000256" key="1">
    <source>
        <dbReference type="ARBA" id="ARBA00005466"/>
    </source>
</evidence>
<dbReference type="InterPro" id="IPR050416">
    <property type="entry name" value="FAD-linked_Oxidoreductase"/>
</dbReference>
<dbReference type="PROSITE" id="PS51387">
    <property type="entry name" value="FAD_PCMH"/>
    <property type="match status" value="1"/>
</dbReference>
<keyword evidence="4" id="KW-0560">Oxidoreductase</keyword>
<dbReference type="GO" id="GO:0016491">
    <property type="term" value="F:oxidoreductase activity"/>
    <property type="evidence" value="ECO:0007669"/>
    <property type="project" value="UniProtKB-KW"/>
</dbReference>
<dbReference type="Gene3D" id="3.30.465.10">
    <property type="match status" value="1"/>
</dbReference>
<dbReference type="RefSeq" id="XP_007731341.1">
    <property type="nucleotide sequence ID" value="XM_007733151.1"/>
</dbReference>
<dbReference type="SUPFAM" id="SSF56176">
    <property type="entry name" value="FAD-binding/transporter-associated domain-like"/>
    <property type="match status" value="1"/>
</dbReference>
<dbReference type="InterPro" id="IPR016166">
    <property type="entry name" value="FAD-bd_PCMH"/>
</dbReference>
<evidence type="ECO:0000256" key="4">
    <source>
        <dbReference type="ARBA" id="ARBA00023002"/>
    </source>
</evidence>
<accession>W9Z631</accession>
<proteinExistence type="inferred from homology"/>
<comment type="caution">
    <text evidence="6">The sequence shown here is derived from an EMBL/GenBank/DDBJ whole genome shotgun (WGS) entry which is preliminary data.</text>
</comment>
<dbReference type="Proteomes" id="UP000019478">
    <property type="component" value="Unassembled WGS sequence"/>
</dbReference>
<reference evidence="6 7" key="1">
    <citation type="submission" date="2013-03" db="EMBL/GenBank/DDBJ databases">
        <title>The Genome Sequence of Capronia epimyces CBS 606.96.</title>
        <authorList>
            <consortium name="The Broad Institute Genomics Platform"/>
            <person name="Cuomo C."/>
            <person name="de Hoog S."/>
            <person name="Gorbushina A."/>
            <person name="Walker B."/>
            <person name="Young S.K."/>
            <person name="Zeng Q."/>
            <person name="Gargeya S."/>
            <person name="Fitzgerald M."/>
            <person name="Haas B."/>
            <person name="Abouelleil A."/>
            <person name="Allen A.W."/>
            <person name="Alvarado L."/>
            <person name="Arachchi H.M."/>
            <person name="Berlin A.M."/>
            <person name="Chapman S.B."/>
            <person name="Gainer-Dewar J."/>
            <person name="Goldberg J."/>
            <person name="Griggs A."/>
            <person name="Gujja S."/>
            <person name="Hansen M."/>
            <person name="Howarth C."/>
            <person name="Imamovic A."/>
            <person name="Ireland A."/>
            <person name="Larimer J."/>
            <person name="McCowan C."/>
            <person name="Murphy C."/>
            <person name="Pearson M."/>
            <person name="Poon T.W."/>
            <person name="Priest M."/>
            <person name="Roberts A."/>
            <person name="Saif S."/>
            <person name="Shea T."/>
            <person name="Sisk P."/>
            <person name="Sykes S."/>
            <person name="Wortman J."/>
            <person name="Nusbaum C."/>
            <person name="Birren B."/>
        </authorList>
    </citation>
    <scope>NUCLEOTIDE SEQUENCE [LARGE SCALE GENOMIC DNA]</scope>
    <source>
        <strain evidence="6 7">CBS 606.96</strain>
    </source>
</reference>
<dbReference type="EMBL" id="AMGY01000002">
    <property type="protein sequence ID" value="EXJ89944.1"/>
    <property type="molecule type" value="Genomic_DNA"/>
</dbReference>
<dbReference type="InterPro" id="IPR036318">
    <property type="entry name" value="FAD-bd_PCMH-like_sf"/>
</dbReference>
<gene>
    <name evidence="6" type="ORF">A1O3_03011</name>
</gene>
<dbReference type="GO" id="GO:0071949">
    <property type="term" value="F:FAD binding"/>
    <property type="evidence" value="ECO:0007669"/>
    <property type="project" value="InterPro"/>
</dbReference>
<feature type="domain" description="FAD-binding PCMH-type" evidence="5">
    <location>
        <begin position="41"/>
        <end position="212"/>
    </location>
</feature>
<sequence length="477" mass="50788">MANEANAQCDALVAAGLGSLVLFPSDSAYAAREASYWAANARLGPTCIVQPKTTADVSKVLLVLSIAPGNFAVRSGGHSQWAGGSDIHDGVTIDLGAMRNASYDATTQLVSVQPGLSWVDVYEEVEKYGRGVTGGRESTVGIAGFLTGGGNSYFTGRYGFGCDEVANFEVVLATGQVVNANKKTNPDLWKALKGGSGNFGIVTRFDLNTFPSTDVWGGMSIYNSSATEPLIKALVDFTSNNKNYPQDAHILIYQYDPTAGSDIIVATSIVDTYGVVNAPAFAEIQAVQPLVADLEVRTMSNLASAFVLPANQRNIWFTLTFKNDAAVVQKVVDLHEQLVADLKAALPASDFATRCLFQPLPAFFADRSVAQGGNVLGLDSQKDDMILWLGNGVVYSEANQPLMQSKMAAWSSAISSFAKAQGKDVGFVYLNYADGSQDPLSTYGSANIAFIRKVAAKYDPLAVFQRKVPGGFKISRI</sequence>
<comment type="similarity">
    <text evidence="1">Belongs to the oxygen-dependent FAD-linked oxidoreductase family.</text>
</comment>
<dbReference type="HOGENOM" id="CLU_018354_1_1_1"/>
<dbReference type="PANTHER" id="PTHR42973:SF53">
    <property type="entry name" value="FAD-BINDING PCMH-TYPE DOMAIN-CONTAINING PROTEIN-RELATED"/>
    <property type="match status" value="1"/>
</dbReference>
<protein>
    <recommendedName>
        <fullName evidence="5">FAD-binding PCMH-type domain-containing protein</fullName>
    </recommendedName>
</protein>
<dbReference type="GeneID" id="19167141"/>
<dbReference type="OrthoDB" id="2151789at2759"/>
<organism evidence="6 7">
    <name type="scientific">Capronia epimyces CBS 606.96</name>
    <dbReference type="NCBI Taxonomy" id="1182542"/>
    <lineage>
        <taxon>Eukaryota</taxon>
        <taxon>Fungi</taxon>
        <taxon>Dikarya</taxon>
        <taxon>Ascomycota</taxon>
        <taxon>Pezizomycotina</taxon>
        <taxon>Eurotiomycetes</taxon>
        <taxon>Chaetothyriomycetidae</taxon>
        <taxon>Chaetothyriales</taxon>
        <taxon>Herpotrichiellaceae</taxon>
        <taxon>Capronia</taxon>
    </lineage>
</organism>
<dbReference type="InterPro" id="IPR006094">
    <property type="entry name" value="Oxid_FAD_bind_N"/>
</dbReference>